<evidence type="ECO:0000256" key="9">
    <source>
        <dbReference type="ARBA" id="ARBA00023136"/>
    </source>
</evidence>
<evidence type="ECO:0000259" key="14">
    <source>
        <dbReference type="Pfam" id="PF00593"/>
    </source>
</evidence>
<dbReference type="SUPFAM" id="SSF56935">
    <property type="entry name" value="Porins"/>
    <property type="match status" value="1"/>
</dbReference>
<feature type="chain" id="PRO_5047464932" evidence="13">
    <location>
        <begin position="22"/>
        <end position="714"/>
    </location>
</feature>
<proteinExistence type="inferred from homology"/>
<evidence type="ECO:0000256" key="5">
    <source>
        <dbReference type="ARBA" id="ARBA00022692"/>
    </source>
</evidence>
<dbReference type="RefSeq" id="WP_166100553.1">
    <property type="nucleotide sequence ID" value="NZ_JAADJT010000003.1"/>
</dbReference>
<protein>
    <submittedName>
        <fullName evidence="16">TonB-dependent receptor</fullName>
    </submittedName>
</protein>
<keyword evidence="3 11" id="KW-1134">Transmembrane beta strand</keyword>
<keyword evidence="9 11" id="KW-0472">Membrane</keyword>
<dbReference type="InterPro" id="IPR012910">
    <property type="entry name" value="Plug_dom"/>
</dbReference>
<organism evidence="16 17">
    <name type="scientific">Duganella aceris</name>
    <dbReference type="NCBI Taxonomy" id="2703883"/>
    <lineage>
        <taxon>Bacteria</taxon>
        <taxon>Pseudomonadati</taxon>
        <taxon>Pseudomonadota</taxon>
        <taxon>Betaproteobacteria</taxon>
        <taxon>Burkholderiales</taxon>
        <taxon>Oxalobacteraceae</taxon>
        <taxon>Telluria group</taxon>
        <taxon>Duganella</taxon>
    </lineage>
</organism>
<keyword evidence="5 11" id="KW-0812">Transmembrane</keyword>
<evidence type="ECO:0000256" key="8">
    <source>
        <dbReference type="ARBA" id="ARBA00023077"/>
    </source>
</evidence>
<keyword evidence="17" id="KW-1185">Reference proteome</keyword>
<keyword evidence="8 12" id="KW-0798">TonB box</keyword>
<gene>
    <name evidence="16" type="ORF">GW587_07265</name>
</gene>
<feature type="signal peptide" evidence="13">
    <location>
        <begin position="1"/>
        <end position="21"/>
    </location>
</feature>
<keyword evidence="16" id="KW-0675">Receptor</keyword>
<dbReference type="Gene3D" id="2.40.170.20">
    <property type="entry name" value="TonB-dependent receptor, beta-barrel domain"/>
    <property type="match status" value="1"/>
</dbReference>
<evidence type="ECO:0000256" key="12">
    <source>
        <dbReference type="RuleBase" id="RU003357"/>
    </source>
</evidence>
<feature type="domain" description="TonB-dependent receptor-like beta-barrel" evidence="14">
    <location>
        <begin position="261"/>
        <end position="678"/>
    </location>
</feature>
<comment type="subcellular location">
    <subcellularLocation>
        <location evidence="1 11">Cell outer membrane</location>
        <topology evidence="1 11">Multi-pass membrane protein</topology>
    </subcellularLocation>
</comment>
<evidence type="ECO:0000256" key="10">
    <source>
        <dbReference type="ARBA" id="ARBA00023237"/>
    </source>
</evidence>
<dbReference type="InterPro" id="IPR000531">
    <property type="entry name" value="Beta-barrel_TonB"/>
</dbReference>
<evidence type="ECO:0000256" key="2">
    <source>
        <dbReference type="ARBA" id="ARBA00022448"/>
    </source>
</evidence>
<dbReference type="Pfam" id="PF07715">
    <property type="entry name" value="Plug"/>
    <property type="match status" value="1"/>
</dbReference>
<sequence>MRIKVMVLALAGVTAGWQAHAEETAPIEQVVISGDKLKRTEIDSSASVGSRNRRQIAELGANNIEDVAAQMANVGTAEGLSIRGVGVYGPTGGGGRTITVVVDGVSQDGFGQEFSNMTLWDADRIEVLRGPQSTNQGRNSLAGAVVMKTRDPSDVRDFSYRASVGNQNAHRVAMAGGGAIVEQVLAGRISFEQRKRDGEVYNPTRDDERANHEDGHTLRGKLRITPWGERYQALLTLVDDRQKMGSPSVEAVTVPIKARQNLSNELRVSDNHTRSAALEQTFRLGGAGITLLTTYSHNLYDRIQDYDATELKQGFRAGQNIDRQWVQEARANFDTTLFGRQLKGVAGLYYSNQHYSGDDVFTVPVSYVLGLVGQCRVQAACDAAYGADFINRRNLQADATKTRAAFTELDYAIDKLTLTAGMRFDGERQRRVLTTETSGTSPLARTIFTQLINGGIFAGDNVQNLGTDNSVWLPKLGVRYALAPEWVAGLTAQRGYRTGGVDYSYQRGPHAFGPEFTKNYEASLKGALDNGMVVALNAYRVDWRDQQVNVGRNTLDVYFINAGKSRLQGLEAEIRGKINKNLELFGALGVAKSRFIDFVSPQGDFTGKQFARSPRETQSVGFNWTPGRWTLNSNLVHSGGTYTGPENVDRNDGHTLLGAKASYLLSNGVSLFAFGSNLTNRTYITANHLESVTGRYAVVLGNARQVGFGVQGNI</sequence>
<evidence type="ECO:0000256" key="11">
    <source>
        <dbReference type="PROSITE-ProRule" id="PRU01360"/>
    </source>
</evidence>
<dbReference type="PANTHER" id="PTHR32552">
    <property type="entry name" value="FERRICHROME IRON RECEPTOR-RELATED"/>
    <property type="match status" value="1"/>
</dbReference>
<evidence type="ECO:0000256" key="3">
    <source>
        <dbReference type="ARBA" id="ARBA00022452"/>
    </source>
</evidence>
<comment type="caution">
    <text evidence="16">The sequence shown here is derived from an EMBL/GenBank/DDBJ whole genome shotgun (WGS) entry which is preliminary data.</text>
</comment>
<keyword evidence="10 11" id="KW-0998">Cell outer membrane</keyword>
<keyword evidence="7" id="KW-0406">Ion transport</keyword>
<evidence type="ECO:0000256" key="13">
    <source>
        <dbReference type="SAM" id="SignalP"/>
    </source>
</evidence>
<evidence type="ECO:0000313" key="17">
    <source>
        <dbReference type="Proteomes" id="UP000666369"/>
    </source>
</evidence>
<keyword evidence="2 11" id="KW-0813">Transport</keyword>
<dbReference type="Proteomes" id="UP000666369">
    <property type="component" value="Unassembled WGS sequence"/>
</dbReference>
<keyword evidence="13" id="KW-0732">Signal</keyword>
<keyword evidence="4" id="KW-0410">Iron transport</keyword>
<evidence type="ECO:0000256" key="4">
    <source>
        <dbReference type="ARBA" id="ARBA00022496"/>
    </source>
</evidence>
<dbReference type="PANTHER" id="PTHR32552:SF81">
    <property type="entry name" value="TONB-DEPENDENT OUTER MEMBRANE RECEPTOR"/>
    <property type="match status" value="1"/>
</dbReference>
<evidence type="ECO:0000313" key="16">
    <source>
        <dbReference type="EMBL" id="NGZ84052.1"/>
    </source>
</evidence>
<dbReference type="EMBL" id="JAADJT010000003">
    <property type="protein sequence ID" value="NGZ84052.1"/>
    <property type="molecule type" value="Genomic_DNA"/>
</dbReference>
<name>A0ABX0FHS9_9BURK</name>
<reference evidence="17" key="1">
    <citation type="submission" date="2023-07" db="EMBL/GenBank/DDBJ databases">
        <title>Duganella aceri sp. nov., isolated from tree sap.</title>
        <authorList>
            <person name="Kim I.S."/>
        </authorList>
    </citation>
    <scope>NUCLEOTIDE SEQUENCE [LARGE SCALE GENOMIC DNA]</scope>
    <source>
        <strain evidence="17">SAP-35</strain>
    </source>
</reference>
<dbReference type="Pfam" id="PF00593">
    <property type="entry name" value="TonB_dep_Rec_b-barrel"/>
    <property type="match status" value="1"/>
</dbReference>
<evidence type="ECO:0000256" key="1">
    <source>
        <dbReference type="ARBA" id="ARBA00004571"/>
    </source>
</evidence>
<dbReference type="InterPro" id="IPR039426">
    <property type="entry name" value="TonB-dep_rcpt-like"/>
</dbReference>
<dbReference type="PROSITE" id="PS52016">
    <property type="entry name" value="TONB_DEPENDENT_REC_3"/>
    <property type="match status" value="1"/>
</dbReference>
<evidence type="ECO:0000259" key="15">
    <source>
        <dbReference type="Pfam" id="PF07715"/>
    </source>
</evidence>
<keyword evidence="6" id="KW-0408">Iron</keyword>
<accession>A0ABX0FHS9</accession>
<feature type="domain" description="TonB-dependent receptor plug" evidence="15">
    <location>
        <begin position="42"/>
        <end position="144"/>
    </location>
</feature>
<dbReference type="InterPro" id="IPR036942">
    <property type="entry name" value="Beta-barrel_TonB_sf"/>
</dbReference>
<evidence type="ECO:0000256" key="6">
    <source>
        <dbReference type="ARBA" id="ARBA00023004"/>
    </source>
</evidence>
<evidence type="ECO:0000256" key="7">
    <source>
        <dbReference type="ARBA" id="ARBA00023065"/>
    </source>
</evidence>
<comment type="similarity">
    <text evidence="11 12">Belongs to the TonB-dependent receptor family.</text>
</comment>